<evidence type="ECO:0000256" key="1">
    <source>
        <dbReference type="ARBA" id="ARBA00021390"/>
    </source>
</evidence>
<dbReference type="AlphaFoldDB" id="A0A559J8N3"/>
<dbReference type="PRINTS" id="PR00037">
    <property type="entry name" value="HTHLACR"/>
</dbReference>
<dbReference type="InterPro" id="IPR018356">
    <property type="entry name" value="Tscrpt_reg_HTH_DeoR_CS"/>
</dbReference>
<evidence type="ECO:0000256" key="5">
    <source>
        <dbReference type="ARBA" id="ARBA00023163"/>
    </source>
</evidence>
<accession>A0A559J8N3</accession>
<dbReference type="SMART" id="SM01134">
    <property type="entry name" value="DeoRC"/>
    <property type="match status" value="1"/>
</dbReference>
<keyword evidence="5" id="KW-0804">Transcription</keyword>
<gene>
    <name evidence="8" type="ORF">FPZ45_21305</name>
</gene>
<evidence type="ECO:0000256" key="3">
    <source>
        <dbReference type="ARBA" id="ARBA00023015"/>
    </source>
</evidence>
<dbReference type="RefSeq" id="WP_144706293.1">
    <property type="nucleotide sequence ID" value="NZ_VNJJ01000017.1"/>
</dbReference>
<evidence type="ECO:0000256" key="4">
    <source>
        <dbReference type="ARBA" id="ARBA00023125"/>
    </source>
</evidence>
<dbReference type="PROSITE" id="PS51000">
    <property type="entry name" value="HTH_DEOR_2"/>
    <property type="match status" value="1"/>
</dbReference>
<evidence type="ECO:0000313" key="8">
    <source>
        <dbReference type="EMBL" id="TVX96248.1"/>
    </source>
</evidence>
<dbReference type="InterPro" id="IPR001034">
    <property type="entry name" value="DeoR_HTH"/>
</dbReference>
<evidence type="ECO:0000313" key="9">
    <source>
        <dbReference type="Proteomes" id="UP000316330"/>
    </source>
</evidence>
<evidence type="ECO:0000256" key="2">
    <source>
        <dbReference type="ARBA" id="ARBA00022491"/>
    </source>
</evidence>
<dbReference type="Pfam" id="PF00455">
    <property type="entry name" value="DeoRC"/>
    <property type="match status" value="1"/>
</dbReference>
<name>A0A559J8N3_9BACL</name>
<dbReference type="SMART" id="SM00420">
    <property type="entry name" value="HTH_DEOR"/>
    <property type="match status" value="1"/>
</dbReference>
<evidence type="ECO:0000259" key="7">
    <source>
        <dbReference type="PROSITE" id="PS51000"/>
    </source>
</evidence>
<keyword evidence="4" id="KW-0238">DNA-binding</keyword>
<dbReference type="InterPro" id="IPR050313">
    <property type="entry name" value="Carb_Metab_HTH_regulators"/>
</dbReference>
<dbReference type="InterPro" id="IPR036388">
    <property type="entry name" value="WH-like_DNA-bd_sf"/>
</dbReference>
<reference evidence="8 9" key="1">
    <citation type="submission" date="2019-07" db="EMBL/GenBank/DDBJ databases">
        <authorList>
            <person name="Kim J."/>
        </authorList>
    </citation>
    <scope>NUCLEOTIDE SEQUENCE [LARGE SCALE GENOMIC DNA]</scope>
    <source>
        <strain evidence="8 9">G13</strain>
    </source>
</reference>
<sequence>MLREERHQLILHWLRNEQKVVATDLIHRLQVSEDTVRRDLRELDKAGLLRRVHGGALLIGPPLVDFDERRNVAASTKTLLAKKALQLVHNGQVILIDGGTTNVQFALHLPLDLHATVITNSPPITDALKSHPHIDVILLGGQLYKHSMVTLGASTMESLNDIKVDLYVLGVYHLHPQTGISYPNQEEALVKRKMISVATEVAALATSDKLSSVSSFIAAPASALTYLITEEQIESNLVDPYLQLHITVL</sequence>
<dbReference type="InterPro" id="IPR014036">
    <property type="entry name" value="DeoR-like_C"/>
</dbReference>
<dbReference type="Gene3D" id="1.10.10.10">
    <property type="entry name" value="Winged helix-like DNA-binding domain superfamily/Winged helix DNA-binding domain"/>
    <property type="match status" value="1"/>
</dbReference>
<keyword evidence="2" id="KW-0678">Repressor</keyword>
<proteinExistence type="predicted"/>
<keyword evidence="9" id="KW-1185">Reference proteome</keyword>
<evidence type="ECO:0000256" key="6">
    <source>
        <dbReference type="ARBA" id="ARBA00024937"/>
    </source>
</evidence>
<keyword evidence="3" id="KW-0805">Transcription regulation</keyword>
<dbReference type="PANTHER" id="PTHR30363:SF4">
    <property type="entry name" value="GLYCEROL-3-PHOSPHATE REGULON REPRESSOR"/>
    <property type="match status" value="1"/>
</dbReference>
<dbReference type="PANTHER" id="PTHR30363">
    <property type="entry name" value="HTH-TYPE TRANSCRIPTIONAL REGULATOR SRLR-RELATED"/>
    <property type="match status" value="1"/>
</dbReference>
<dbReference type="GO" id="GO:0003700">
    <property type="term" value="F:DNA-binding transcription factor activity"/>
    <property type="evidence" value="ECO:0007669"/>
    <property type="project" value="InterPro"/>
</dbReference>
<dbReference type="Gene3D" id="3.40.50.1360">
    <property type="match status" value="1"/>
</dbReference>
<dbReference type="Proteomes" id="UP000316330">
    <property type="component" value="Unassembled WGS sequence"/>
</dbReference>
<dbReference type="InterPro" id="IPR037171">
    <property type="entry name" value="NagB/RpiA_transferase-like"/>
</dbReference>
<dbReference type="EMBL" id="VNJJ01000017">
    <property type="protein sequence ID" value="TVX96248.1"/>
    <property type="molecule type" value="Genomic_DNA"/>
</dbReference>
<organism evidence="8 9">
    <name type="scientific">Cohnella terricola</name>
    <dbReference type="NCBI Taxonomy" id="1289167"/>
    <lineage>
        <taxon>Bacteria</taxon>
        <taxon>Bacillati</taxon>
        <taxon>Bacillota</taxon>
        <taxon>Bacilli</taxon>
        <taxon>Bacillales</taxon>
        <taxon>Paenibacillaceae</taxon>
        <taxon>Cohnella</taxon>
    </lineage>
</organism>
<comment type="function">
    <text evidence="6">Repressor of the lactose catabolism operon. Galactose-6-phosphate is the inducer.</text>
</comment>
<dbReference type="GO" id="GO:0003677">
    <property type="term" value="F:DNA binding"/>
    <property type="evidence" value="ECO:0007669"/>
    <property type="project" value="UniProtKB-KW"/>
</dbReference>
<dbReference type="InterPro" id="IPR036390">
    <property type="entry name" value="WH_DNA-bd_sf"/>
</dbReference>
<dbReference type="SUPFAM" id="SSF46785">
    <property type="entry name" value="Winged helix' DNA-binding domain"/>
    <property type="match status" value="1"/>
</dbReference>
<dbReference type="OrthoDB" id="9798651at2"/>
<comment type="caution">
    <text evidence="8">The sequence shown here is derived from an EMBL/GenBank/DDBJ whole genome shotgun (WGS) entry which is preliminary data.</text>
</comment>
<dbReference type="Pfam" id="PF08220">
    <property type="entry name" value="HTH_DeoR"/>
    <property type="match status" value="1"/>
</dbReference>
<protein>
    <recommendedName>
        <fullName evidence="1">Lactose phosphotransferase system repressor</fullName>
    </recommendedName>
</protein>
<feature type="domain" description="HTH deoR-type" evidence="7">
    <location>
        <begin position="3"/>
        <end position="58"/>
    </location>
</feature>
<dbReference type="PROSITE" id="PS00894">
    <property type="entry name" value="HTH_DEOR_1"/>
    <property type="match status" value="1"/>
</dbReference>
<dbReference type="SUPFAM" id="SSF100950">
    <property type="entry name" value="NagB/RpiA/CoA transferase-like"/>
    <property type="match status" value="1"/>
</dbReference>